<dbReference type="RefSeq" id="XP_017774673.1">
    <property type="nucleotide sequence ID" value="XM_017919184.1"/>
</dbReference>
<dbReference type="GeneID" id="108561313"/>
<keyword evidence="2" id="KW-1185">Reference proteome</keyword>
<reference evidence="3" key="1">
    <citation type="submission" date="2025-08" db="UniProtKB">
        <authorList>
            <consortium name="RefSeq"/>
        </authorList>
    </citation>
    <scope>IDENTIFICATION</scope>
    <source>
        <tissue evidence="3">Whole Larva</tissue>
    </source>
</reference>
<feature type="domain" description="EF-hand" evidence="1">
    <location>
        <begin position="1"/>
        <end position="33"/>
    </location>
</feature>
<proteinExistence type="predicted"/>
<dbReference type="Gene3D" id="1.10.238.10">
    <property type="entry name" value="EF-hand"/>
    <property type="match status" value="1"/>
</dbReference>
<sequence length="142" mass="16773">DLLEQLFKLFDQDRDQKLIQESWIEFLKQRLHDEKQIDFAEQIESVAYCLCGDEAIGIEQFYQIFYAKGIVDKLFRLIDQENLGSVSAEQVMDFLASITNTRPRTGFDKGSLEWLEQLFRQTVGNEKEIRREDFKKIVISKN</sequence>
<dbReference type="InterPro" id="IPR011992">
    <property type="entry name" value="EF-hand-dom_pair"/>
</dbReference>
<accession>A0ABM1MJC3</accession>
<feature type="non-terminal residue" evidence="3">
    <location>
        <position position="1"/>
    </location>
</feature>
<evidence type="ECO:0000313" key="3">
    <source>
        <dbReference type="RefSeq" id="XP_017774673.1"/>
    </source>
</evidence>
<dbReference type="SMART" id="SM00054">
    <property type="entry name" value="EFh"/>
    <property type="match status" value="2"/>
</dbReference>
<name>A0ABM1MJC3_NICVS</name>
<dbReference type="PROSITE" id="PS50222">
    <property type="entry name" value="EF_HAND_2"/>
    <property type="match status" value="2"/>
</dbReference>
<dbReference type="Proteomes" id="UP000695000">
    <property type="component" value="Unplaced"/>
</dbReference>
<organism evidence="2 3">
    <name type="scientific">Nicrophorus vespilloides</name>
    <name type="common">Boreal carrion beetle</name>
    <dbReference type="NCBI Taxonomy" id="110193"/>
    <lineage>
        <taxon>Eukaryota</taxon>
        <taxon>Metazoa</taxon>
        <taxon>Ecdysozoa</taxon>
        <taxon>Arthropoda</taxon>
        <taxon>Hexapoda</taxon>
        <taxon>Insecta</taxon>
        <taxon>Pterygota</taxon>
        <taxon>Neoptera</taxon>
        <taxon>Endopterygota</taxon>
        <taxon>Coleoptera</taxon>
        <taxon>Polyphaga</taxon>
        <taxon>Staphyliniformia</taxon>
        <taxon>Silphidae</taxon>
        <taxon>Nicrophorinae</taxon>
        <taxon>Nicrophorus</taxon>
    </lineage>
</organism>
<dbReference type="SUPFAM" id="SSF47473">
    <property type="entry name" value="EF-hand"/>
    <property type="match status" value="1"/>
</dbReference>
<feature type="non-terminal residue" evidence="3">
    <location>
        <position position="142"/>
    </location>
</feature>
<evidence type="ECO:0000259" key="1">
    <source>
        <dbReference type="PROSITE" id="PS50222"/>
    </source>
</evidence>
<feature type="domain" description="EF-hand" evidence="1">
    <location>
        <begin position="66"/>
        <end position="101"/>
    </location>
</feature>
<protein>
    <submittedName>
        <fullName evidence="3">Uncharacterized protein LOC108561313</fullName>
    </submittedName>
</protein>
<dbReference type="InterPro" id="IPR002048">
    <property type="entry name" value="EF_hand_dom"/>
</dbReference>
<evidence type="ECO:0000313" key="2">
    <source>
        <dbReference type="Proteomes" id="UP000695000"/>
    </source>
</evidence>
<gene>
    <name evidence="3" type="primary">LOC108561313</name>
</gene>